<evidence type="ECO:0000313" key="2">
    <source>
        <dbReference type="EMBL" id="CAL4766948.1"/>
    </source>
</evidence>
<evidence type="ECO:0000313" key="3">
    <source>
        <dbReference type="Proteomes" id="UP001152797"/>
    </source>
</evidence>
<reference evidence="2 3" key="2">
    <citation type="submission" date="2024-05" db="EMBL/GenBank/DDBJ databases">
        <authorList>
            <person name="Chen Y."/>
            <person name="Shah S."/>
            <person name="Dougan E. K."/>
            <person name="Thang M."/>
            <person name="Chan C."/>
        </authorList>
    </citation>
    <scope>NUCLEOTIDE SEQUENCE [LARGE SCALE GENOMIC DNA]</scope>
</reference>
<protein>
    <submittedName>
        <fullName evidence="2">Ferritin-like domain-containing protein</fullName>
    </submittedName>
</protein>
<evidence type="ECO:0000313" key="1">
    <source>
        <dbReference type="EMBL" id="CAI3979636.1"/>
    </source>
</evidence>
<sequence>MEWFHFRCPSLALLNMLEPATSTSGLQIISGAHSSSAPLLALGAMASLGSAASLAAAACTLPVAEGQPSCSDGCQPFAHVELVGAHPNVTIDESSYTFTCPEEGCGVDSSCSLTAVENRCDLGYVDGRPFSTEDGPVVSSLIQSKASAWAEDLGPAGVALNASKAQAWRLSGLAEHSSVAAFARAALELMAVGAPAELVADAHQAAIDEVIGKSDAHVLDIYI</sequence>
<organism evidence="1">
    <name type="scientific">Cladocopium goreaui</name>
    <dbReference type="NCBI Taxonomy" id="2562237"/>
    <lineage>
        <taxon>Eukaryota</taxon>
        <taxon>Sar</taxon>
        <taxon>Alveolata</taxon>
        <taxon>Dinophyceae</taxon>
        <taxon>Suessiales</taxon>
        <taxon>Symbiodiniaceae</taxon>
        <taxon>Cladocopium</taxon>
    </lineage>
</organism>
<accession>A0A9P1BUC7</accession>
<comment type="caution">
    <text evidence="1">The sequence shown here is derived from an EMBL/GenBank/DDBJ whole genome shotgun (WGS) entry which is preliminary data.</text>
</comment>
<gene>
    <name evidence="1" type="ORF">C1SCF055_LOCUS7573</name>
</gene>
<name>A0A9P1BUC7_9DINO</name>
<dbReference type="AlphaFoldDB" id="A0A9P1BUC7"/>
<dbReference type="EMBL" id="CAMXCT030000502">
    <property type="protein sequence ID" value="CAL4766948.1"/>
    <property type="molecule type" value="Genomic_DNA"/>
</dbReference>
<reference evidence="1" key="1">
    <citation type="submission" date="2022-10" db="EMBL/GenBank/DDBJ databases">
        <authorList>
            <person name="Chen Y."/>
            <person name="Dougan E. K."/>
            <person name="Chan C."/>
            <person name="Rhodes N."/>
            <person name="Thang M."/>
        </authorList>
    </citation>
    <scope>NUCLEOTIDE SEQUENCE</scope>
</reference>
<keyword evidence="3" id="KW-1185">Reference proteome</keyword>
<proteinExistence type="predicted"/>
<dbReference type="EMBL" id="CAMXCT010000502">
    <property type="protein sequence ID" value="CAI3979636.1"/>
    <property type="molecule type" value="Genomic_DNA"/>
</dbReference>
<dbReference type="Proteomes" id="UP001152797">
    <property type="component" value="Unassembled WGS sequence"/>
</dbReference>
<dbReference type="OrthoDB" id="10489239at2759"/>
<dbReference type="EMBL" id="CAMXCT020000502">
    <property type="protein sequence ID" value="CAL1133011.1"/>
    <property type="molecule type" value="Genomic_DNA"/>
</dbReference>